<gene>
    <name evidence="1" type="ORF">Hfx1149_17410</name>
</gene>
<proteinExistence type="predicted"/>
<comment type="caution">
    <text evidence="1">The sequence shown here is derived from an EMBL/GenBank/DDBJ whole genome shotgun (WGS) entry which is preliminary data.</text>
</comment>
<protein>
    <submittedName>
        <fullName evidence="1">Uncharacterized protein</fullName>
    </submittedName>
</protein>
<dbReference type="RefSeq" id="WP_151139998.1">
    <property type="nucleotide sequence ID" value="NZ_VZUS01000006.1"/>
</dbReference>
<name>A0A643JU89_9EURY</name>
<dbReference type="AlphaFoldDB" id="A0A643JU89"/>
<sequence length="355" mass="39515">MSSKDDIEGDPWDVFDEALSRATENLDASRDHYQTLGELGASPPDGYVTALSDLEQDIERIDDLLDVTAEEAQTAVNVAQRATLLADVLSISRTFHEALIDIHLDLAETWLEALSHANAGFVEALDENFTVVQQLVAGGKYAQVMDNQQFSLVSCWNQLYEKDADIRTDSPDKYVEACLEAISDIEEGFTDDLQELNRAGATLRVKSERQALNSVLEPVREVFSDRKCTQETALETSIALQGAMMLKYQTTFARRAYTYCCEIADILAAESVAVDSLDELKTSRRVDELVALLNKYVTGETTVSDEERVFDLLSEHHGSLKQALAATDLGTAEFFDTVQKLYLDDQVVDIEVKFE</sequence>
<evidence type="ECO:0000313" key="1">
    <source>
        <dbReference type="EMBL" id="KAB1184834.1"/>
    </source>
</evidence>
<dbReference type="EMBL" id="VZUS01000006">
    <property type="protein sequence ID" value="KAB1184834.1"/>
    <property type="molecule type" value="Genomic_DNA"/>
</dbReference>
<organism evidence="1">
    <name type="scientific">Haloferax sp. CBA1149</name>
    <dbReference type="NCBI Taxonomy" id="2650753"/>
    <lineage>
        <taxon>Archaea</taxon>
        <taxon>Methanobacteriati</taxon>
        <taxon>Methanobacteriota</taxon>
        <taxon>Stenosarchaea group</taxon>
        <taxon>Halobacteria</taxon>
        <taxon>Halobacteriales</taxon>
        <taxon>Haloferacaceae</taxon>
        <taxon>Haloferax</taxon>
    </lineage>
</organism>
<accession>A0A643JU89</accession>
<reference evidence="1" key="1">
    <citation type="submission" date="2019-09" db="EMBL/GenBank/DDBJ databases">
        <title>Genomic analysis of Haloferax sp. CBA1149.</title>
        <authorList>
            <person name="Roh S.W."/>
        </authorList>
    </citation>
    <scope>NUCLEOTIDE SEQUENCE</scope>
    <source>
        <strain evidence="1">CBA1149</strain>
    </source>
</reference>